<dbReference type="PROSITE" id="PS50075">
    <property type="entry name" value="CARRIER"/>
    <property type="match status" value="1"/>
</dbReference>
<evidence type="ECO:0000256" key="1">
    <source>
        <dbReference type="ARBA" id="ARBA00022450"/>
    </source>
</evidence>
<evidence type="ECO:0000313" key="4">
    <source>
        <dbReference type="EMBL" id="NEC48502.1"/>
    </source>
</evidence>
<feature type="domain" description="Carrier" evidence="3">
    <location>
        <begin position="9"/>
        <end position="86"/>
    </location>
</feature>
<dbReference type="InterPro" id="IPR020806">
    <property type="entry name" value="PKS_PP-bd"/>
</dbReference>
<dbReference type="InterPro" id="IPR009081">
    <property type="entry name" value="PP-bd_ACP"/>
</dbReference>
<accession>A0A9X5CJ87</accession>
<evidence type="ECO:0000256" key="2">
    <source>
        <dbReference type="ARBA" id="ARBA00022553"/>
    </source>
</evidence>
<proteinExistence type="predicted"/>
<dbReference type="EMBL" id="JAAGNA010000274">
    <property type="protein sequence ID" value="NEC48502.1"/>
    <property type="molecule type" value="Genomic_DNA"/>
</dbReference>
<dbReference type="InterPro" id="IPR036736">
    <property type="entry name" value="ACP-like_sf"/>
</dbReference>
<dbReference type="AlphaFoldDB" id="A0A9X5CJ87"/>
<comment type="caution">
    <text evidence="4">The sequence shown here is derived from an EMBL/GenBank/DDBJ whole genome shotgun (WGS) entry which is preliminary data.</text>
</comment>
<dbReference type="Gene3D" id="1.10.1200.10">
    <property type="entry name" value="ACP-like"/>
    <property type="match status" value="1"/>
</dbReference>
<reference evidence="4 5" key="1">
    <citation type="submission" date="2020-01" db="EMBL/GenBank/DDBJ databases">
        <title>Insect and environment-associated Actinomycetes.</title>
        <authorList>
            <person name="Currrie C."/>
            <person name="Chevrette M."/>
            <person name="Carlson C."/>
            <person name="Stubbendieck R."/>
            <person name="Wendt-Pienkowski E."/>
        </authorList>
    </citation>
    <scope>NUCLEOTIDE SEQUENCE [LARGE SCALE GENOMIC DNA]</scope>
    <source>
        <strain evidence="4 5">SID8189</strain>
    </source>
</reference>
<organism evidence="4 5">
    <name type="scientific">Actinospica acidiphila</name>
    <dbReference type="NCBI Taxonomy" id="304899"/>
    <lineage>
        <taxon>Bacteria</taxon>
        <taxon>Bacillati</taxon>
        <taxon>Actinomycetota</taxon>
        <taxon>Actinomycetes</taxon>
        <taxon>Catenulisporales</taxon>
        <taxon>Actinospicaceae</taxon>
        <taxon>Actinospica</taxon>
    </lineage>
</organism>
<gene>
    <name evidence="4" type="ORF">G3I18_07900</name>
</gene>
<dbReference type="Pfam" id="PF00550">
    <property type="entry name" value="PP-binding"/>
    <property type="match status" value="1"/>
</dbReference>
<keyword evidence="5" id="KW-1185">Reference proteome</keyword>
<evidence type="ECO:0000313" key="5">
    <source>
        <dbReference type="Proteomes" id="UP000471745"/>
    </source>
</evidence>
<protein>
    <submittedName>
        <fullName evidence="4">Acyl carrier protein</fullName>
    </submittedName>
</protein>
<dbReference type="SUPFAM" id="SSF47336">
    <property type="entry name" value="ACP-like"/>
    <property type="match status" value="1"/>
</dbReference>
<dbReference type="GeneID" id="97448766"/>
<name>A0A9X5CJ87_9ACTN</name>
<sequence length="99" mass="10746">MTTFAFDPTDPAQLQGWLVDRVAEYLPDLSEPVDPHRDLGEYGLDSIAVVAFAADVEERLGTAVDPAAIWDYPTIARLAEYLAAELADPVSADERPEAA</sequence>
<dbReference type="Proteomes" id="UP000471745">
    <property type="component" value="Unassembled WGS sequence"/>
</dbReference>
<evidence type="ECO:0000259" key="3">
    <source>
        <dbReference type="PROSITE" id="PS50075"/>
    </source>
</evidence>
<dbReference type="SMART" id="SM00823">
    <property type="entry name" value="PKS_PP"/>
    <property type="match status" value="1"/>
</dbReference>
<keyword evidence="1" id="KW-0596">Phosphopantetheine</keyword>
<keyword evidence="2" id="KW-0597">Phosphoprotein</keyword>
<dbReference type="SMART" id="SM01294">
    <property type="entry name" value="PKS_PP_betabranch"/>
    <property type="match status" value="1"/>
</dbReference>
<dbReference type="GO" id="GO:0031177">
    <property type="term" value="F:phosphopantetheine binding"/>
    <property type="evidence" value="ECO:0007669"/>
    <property type="project" value="InterPro"/>
</dbReference>
<dbReference type="RefSeq" id="WP_051724632.1">
    <property type="nucleotide sequence ID" value="NZ_JAAGNA010000274.1"/>
</dbReference>